<keyword evidence="4 10" id="KW-0547">Nucleotide-binding</keyword>
<evidence type="ECO:0000259" key="13">
    <source>
        <dbReference type="Pfam" id="PF02875"/>
    </source>
</evidence>
<dbReference type="InterPro" id="IPR000713">
    <property type="entry name" value="Mur_ligase_N"/>
</dbReference>
<dbReference type="GO" id="GO:0016874">
    <property type="term" value="F:ligase activity"/>
    <property type="evidence" value="ECO:0007669"/>
    <property type="project" value="UniProtKB-KW"/>
</dbReference>
<dbReference type="EC" id="6.3.2.10" evidence="10 11"/>
<keyword evidence="6 10" id="KW-0133">Cell shape</keyword>
<dbReference type="InterPro" id="IPR005863">
    <property type="entry name" value="UDP-N-AcMur_synth"/>
</dbReference>
<evidence type="ECO:0000313" key="16">
    <source>
        <dbReference type="Proteomes" id="UP000650424"/>
    </source>
</evidence>
<keyword evidence="9 10" id="KW-0961">Cell wall biogenesis/degradation</keyword>
<comment type="function">
    <text evidence="10 11">Involved in cell wall formation. Catalyzes the final step in the synthesis of UDP-N-acetylmuramoyl-pentapeptide, the precursor of murein.</text>
</comment>
<evidence type="ECO:0000256" key="11">
    <source>
        <dbReference type="RuleBase" id="RU004136"/>
    </source>
</evidence>
<keyword evidence="16" id="KW-1185">Reference proteome</keyword>
<evidence type="ECO:0000256" key="1">
    <source>
        <dbReference type="ARBA" id="ARBA00022490"/>
    </source>
</evidence>
<dbReference type="InterPro" id="IPR035911">
    <property type="entry name" value="MurE/MurF_N"/>
</dbReference>
<dbReference type="Pfam" id="PF01225">
    <property type="entry name" value="Mur_ligase"/>
    <property type="match status" value="1"/>
</dbReference>
<dbReference type="InterPro" id="IPR036565">
    <property type="entry name" value="Mur-like_cat_sf"/>
</dbReference>
<comment type="catalytic activity">
    <reaction evidence="10 11">
        <text>D-alanyl-D-alanine + UDP-N-acetyl-alpha-D-muramoyl-L-alanyl-gamma-D-glutamyl-meso-2,6-diaminopimelate + ATP = UDP-N-acetyl-alpha-D-muramoyl-L-alanyl-gamma-D-glutamyl-meso-2,6-diaminopimeloyl-D-alanyl-D-alanine + ADP + phosphate + H(+)</text>
        <dbReference type="Rhea" id="RHEA:28374"/>
        <dbReference type="ChEBI" id="CHEBI:15378"/>
        <dbReference type="ChEBI" id="CHEBI:30616"/>
        <dbReference type="ChEBI" id="CHEBI:43474"/>
        <dbReference type="ChEBI" id="CHEBI:57822"/>
        <dbReference type="ChEBI" id="CHEBI:61386"/>
        <dbReference type="ChEBI" id="CHEBI:83905"/>
        <dbReference type="ChEBI" id="CHEBI:456216"/>
        <dbReference type="EC" id="6.3.2.10"/>
    </reaction>
</comment>
<name>A0ABR6ZPB6_9BURK</name>
<keyword evidence="8 10" id="KW-0131">Cell cycle</keyword>
<dbReference type="Gene3D" id="3.40.1390.10">
    <property type="entry name" value="MurE/MurF, N-terminal domain"/>
    <property type="match status" value="1"/>
</dbReference>
<dbReference type="NCBIfam" id="TIGR01143">
    <property type="entry name" value="murF"/>
    <property type="match status" value="1"/>
</dbReference>
<dbReference type="EMBL" id="JACOGF010000004">
    <property type="protein sequence ID" value="MBC3917717.1"/>
    <property type="molecule type" value="Genomic_DNA"/>
</dbReference>
<dbReference type="SUPFAM" id="SSF53623">
    <property type="entry name" value="MurD-like peptide ligases, catalytic domain"/>
    <property type="match status" value="1"/>
</dbReference>
<dbReference type="InterPro" id="IPR036615">
    <property type="entry name" value="Mur_ligase_C_dom_sf"/>
</dbReference>
<keyword evidence="5 10" id="KW-0067">ATP-binding</keyword>
<dbReference type="RefSeq" id="WP_186946964.1">
    <property type="nucleotide sequence ID" value="NZ_JACOGF010000004.1"/>
</dbReference>
<evidence type="ECO:0000256" key="2">
    <source>
        <dbReference type="ARBA" id="ARBA00022598"/>
    </source>
</evidence>
<evidence type="ECO:0000256" key="3">
    <source>
        <dbReference type="ARBA" id="ARBA00022618"/>
    </source>
</evidence>
<dbReference type="Pfam" id="PF08245">
    <property type="entry name" value="Mur_ligase_M"/>
    <property type="match status" value="1"/>
</dbReference>
<evidence type="ECO:0000256" key="4">
    <source>
        <dbReference type="ARBA" id="ARBA00022741"/>
    </source>
</evidence>
<keyword evidence="1 10" id="KW-0963">Cytoplasm</keyword>
<dbReference type="PANTHER" id="PTHR43024:SF1">
    <property type="entry name" value="UDP-N-ACETYLMURAMOYL-TRIPEPTIDE--D-ALANYL-D-ALANINE LIGASE"/>
    <property type="match status" value="1"/>
</dbReference>
<comment type="caution">
    <text evidence="15">The sequence shown here is derived from an EMBL/GenBank/DDBJ whole genome shotgun (WGS) entry which is preliminary data.</text>
</comment>
<dbReference type="Gene3D" id="3.40.1190.10">
    <property type="entry name" value="Mur-like, catalytic domain"/>
    <property type="match status" value="1"/>
</dbReference>
<accession>A0ABR6ZPB6</accession>
<proteinExistence type="inferred from homology"/>
<dbReference type="InterPro" id="IPR013221">
    <property type="entry name" value="Mur_ligase_cen"/>
</dbReference>
<evidence type="ECO:0000259" key="14">
    <source>
        <dbReference type="Pfam" id="PF08245"/>
    </source>
</evidence>
<dbReference type="SUPFAM" id="SSF53244">
    <property type="entry name" value="MurD-like peptide ligases, peptide-binding domain"/>
    <property type="match status" value="1"/>
</dbReference>
<feature type="domain" description="Mur ligase C-terminal" evidence="13">
    <location>
        <begin position="319"/>
        <end position="438"/>
    </location>
</feature>
<sequence>MQFSLNDLLPAIKGASLQGNAAITGLTTDSRKISAGDVFVALRGENFDAHDFLPQAAAAGAAAVIAEALPAGFALPALVVPDTKLALAEVARFWRQQFSLPVIGVTGSNGKTTVKEMISSILAAAFGQDGRLATSGNLNNEIGVPLTVMQLHAGHQAAVIEMGMNHPGEIALLVFAAMPTVALVNNAQREHQEFMQTVEAVARENGVAIQSLPDAGVAVFPAGDEYSTLWQSFASERGQRKTLTFGLSADADVQATYTPSVFGSDLHMLLAGQPLSVRLNAAGKHNVLNALAAAACCHAIGIENSAIVAGLENFAPVNGRLQRKQAACGATVIDDSYNANPDSVRAAIDVLAQIAGPTILVLGDMGEVGENGAQFHHEIGDYARQRGIPHLLLLGELVAYTASAYGADARHFASMETLCQALNEQVEADATVLVKGSRFMKMERAVAHLLAASGTNTLQQKTIGNH</sequence>
<evidence type="ECO:0000259" key="12">
    <source>
        <dbReference type="Pfam" id="PF01225"/>
    </source>
</evidence>
<dbReference type="Proteomes" id="UP000650424">
    <property type="component" value="Unassembled WGS sequence"/>
</dbReference>
<evidence type="ECO:0000256" key="10">
    <source>
        <dbReference type="HAMAP-Rule" id="MF_02019"/>
    </source>
</evidence>
<dbReference type="InterPro" id="IPR051046">
    <property type="entry name" value="MurCDEF_CellWall_CoF430Synth"/>
</dbReference>
<feature type="binding site" evidence="10">
    <location>
        <begin position="107"/>
        <end position="113"/>
    </location>
    <ligand>
        <name>ATP</name>
        <dbReference type="ChEBI" id="CHEBI:30616"/>
    </ligand>
</feature>
<comment type="subcellular location">
    <subcellularLocation>
        <location evidence="10 11">Cytoplasm</location>
    </subcellularLocation>
</comment>
<evidence type="ECO:0000256" key="5">
    <source>
        <dbReference type="ARBA" id="ARBA00022840"/>
    </source>
</evidence>
<dbReference type="PANTHER" id="PTHR43024">
    <property type="entry name" value="UDP-N-ACETYLMURAMOYL-TRIPEPTIDE--D-ALANYL-D-ALANINE LIGASE"/>
    <property type="match status" value="1"/>
</dbReference>
<evidence type="ECO:0000256" key="7">
    <source>
        <dbReference type="ARBA" id="ARBA00022984"/>
    </source>
</evidence>
<gene>
    <name evidence="10 15" type="primary">murF</name>
    <name evidence="15" type="ORF">H8L32_09560</name>
</gene>
<organism evidence="15 16">
    <name type="scientific">Undibacterium hunanense</name>
    <dbReference type="NCBI Taxonomy" id="2762292"/>
    <lineage>
        <taxon>Bacteria</taxon>
        <taxon>Pseudomonadati</taxon>
        <taxon>Pseudomonadota</taxon>
        <taxon>Betaproteobacteria</taxon>
        <taxon>Burkholderiales</taxon>
        <taxon>Oxalobacteraceae</taxon>
        <taxon>Undibacterium</taxon>
    </lineage>
</organism>
<protein>
    <recommendedName>
        <fullName evidence="10 11">UDP-N-acetylmuramoyl-tripeptide--D-alanyl-D-alanine ligase</fullName>
        <ecNumber evidence="10 11">6.3.2.10</ecNumber>
    </recommendedName>
    <alternativeName>
        <fullName evidence="10">D-alanyl-D-alanine-adding enzyme</fullName>
    </alternativeName>
</protein>
<feature type="domain" description="Mur ligase N-terminal catalytic" evidence="12">
    <location>
        <begin position="23"/>
        <end position="70"/>
    </location>
</feature>
<evidence type="ECO:0000256" key="8">
    <source>
        <dbReference type="ARBA" id="ARBA00023306"/>
    </source>
</evidence>
<feature type="domain" description="Mur ligase central" evidence="14">
    <location>
        <begin position="105"/>
        <end position="296"/>
    </location>
</feature>
<keyword evidence="3 10" id="KW-0132">Cell division</keyword>
<dbReference type="HAMAP" id="MF_02019">
    <property type="entry name" value="MurF"/>
    <property type="match status" value="1"/>
</dbReference>
<dbReference type="InterPro" id="IPR004101">
    <property type="entry name" value="Mur_ligase_C"/>
</dbReference>
<dbReference type="SUPFAM" id="SSF63418">
    <property type="entry name" value="MurE/MurF N-terminal domain"/>
    <property type="match status" value="1"/>
</dbReference>
<keyword evidence="7 10" id="KW-0573">Peptidoglycan synthesis</keyword>
<comment type="similarity">
    <text evidence="10">Belongs to the MurCDEF family. MurF subfamily.</text>
</comment>
<comment type="pathway">
    <text evidence="10 11">Cell wall biogenesis; peptidoglycan biosynthesis.</text>
</comment>
<reference evidence="15 16" key="1">
    <citation type="submission" date="2020-08" db="EMBL/GenBank/DDBJ databases">
        <title>Novel species isolated from subtropical streams in China.</title>
        <authorList>
            <person name="Lu H."/>
        </authorList>
    </citation>
    <scope>NUCLEOTIDE SEQUENCE [LARGE SCALE GENOMIC DNA]</scope>
    <source>
        <strain evidence="15 16">CY18W</strain>
    </source>
</reference>
<evidence type="ECO:0000313" key="15">
    <source>
        <dbReference type="EMBL" id="MBC3917717.1"/>
    </source>
</evidence>
<keyword evidence="2 10" id="KW-0436">Ligase</keyword>
<dbReference type="Gene3D" id="3.90.190.20">
    <property type="entry name" value="Mur ligase, C-terminal domain"/>
    <property type="match status" value="1"/>
</dbReference>
<evidence type="ECO:0000256" key="9">
    <source>
        <dbReference type="ARBA" id="ARBA00023316"/>
    </source>
</evidence>
<evidence type="ECO:0000256" key="6">
    <source>
        <dbReference type="ARBA" id="ARBA00022960"/>
    </source>
</evidence>
<dbReference type="Pfam" id="PF02875">
    <property type="entry name" value="Mur_ligase_C"/>
    <property type="match status" value="1"/>
</dbReference>